<protein>
    <submittedName>
        <fullName evidence="1">Uncharacterized protein</fullName>
    </submittedName>
</protein>
<dbReference type="EMBL" id="CM042889">
    <property type="protein sequence ID" value="KAI4318476.1"/>
    <property type="molecule type" value="Genomic_DNA"/>
</dbReference>
<name>A0ACB9M4N1_9MYRT</name>
<dbReference type="Proteomes" id="UP001057402">
    <property type="component" value="Chromosome 10"/>
</dbReference>
<accession>A0ACB9M4N1</accession>
<keyword evidence="2" id="KW-1185">Reference proteome</keyword>
<organism evidence="1 2">
    <name type="scientific">Melastoma candidum</name>
    <dbReference type="NCBI Taxonomy" id="119954"/>
    <lineage>
        <taxon>Eukaryota</taxon>
        <taxon>Viridiplantae</taxon>
        <taxon>Streptophyta</taxon>
        <taxon>Embryophyta</taxon>
        <taxon>Tracheophyta</taxon>
        <taxon>Spermatophyta</taxon>
        <taxon>Magnoliopsida</taxon>
        <taxon>eudicotyledons</taxon>
        <taxon>Gunneridae</taxon>
        <taxon>Pentapetalae</taxon>
        <taxon>rosids</taxon>
        <taxon>malvids</taxon>
        <taxon>Myrtales</taxon>
        <taxon>Melastomataceae</taxon>
        <taxon>Melastomatoideae</taxon>
        <taxon>Melastomateae</taxon>
        <taxon>Melastoma</taxon>
    </lineage>
</organism>
<evidence type="ECO:0000313" key="2">
    <source>
        <dbReference type="Proteomes" id="UP001057402"/>
    </source>
</evidence>
<gene>
    <name evidence="1" type="ORF">MLD38_032176</name>
</gene>
<reference evidence="2" key="1">
    <citation type="journal article" date="2023" name="Front. Plant Sci.">
        <title>Chromosomal-level genome assembly of Melastoma candidum provides insights into trichome evolution.</title>
        <authorList>
            <person name="Zhong Y."/>
            <person name="Wu W."/>
            <person name="Sun C."/>
            <person name="Zou P."/>
            <person name="Liu Y."/>
            <person name="Dai S."/>
            <person name="Zhou R."/>
        </authorList>
    </citation>
    <scope>NUCLEOTIDE SEQUENCE [LARGE SCALE GENOMIC DNA]</scope>
</reference>
<sequence length="280" mass="30737">MVDRFFRPFFGGIFFDRELETTSRLFDFVFKCLALGDNTLPAKGIGEIPKQLAAKLPQDSILLKTRVESVVPSDGESPVVVRLENGEILKSELGVILAVEQPELDKIMTRKTRDPKPSSQTKPARSTVCLYFSAENGDIPVSEPVLFLNGSGQGIVNNMFFATNVAPSYGAPGKALVSVSLIGLFEEVSDEELSARVIKELGEWFGQSVVNKWRHLRTYRIAFAQPNQSPPTDLRKDPRAGAGVYLCGDYLTSATFDGALVSGRLAAEALIEDRALLRRP</sequence>
<evidence type="ECO:0000313" key="1">
    <source>
        <dbReference type="EMBL" id="KAI4318476.1"/>
    </source>
</evidence>
<proteinExistence type="predicted"/>
<comment type="caution">
    <text evidence="1">The sequence shown here is derived from an EMBL/GenBank/DDBJ whole genome shotgun (WGS) entry which is preliminary data.</text>
</comment>